<reference evidence="2" key="1">
    <citation type="journal article" date="2012" name="Nat. Commun.">
        <title>The genome of Prunus mume.</title>
        <authorList>
            <person name="Zhang Q."/>
            <person name="Chen W."/>
            <person name="Sun L."/>
            <person name="Zhao F."/>
            <person name="Huang B."/>
            <person name="Yang W."/>
            <person name="Tao Y."/>
            <person name="Wang J."/>
            <person name="Yuan Z."/>
            <person name="Fan G."/>
            <person name="Xing Z."/>
            <person name="Han C."/>
            <person name="Pan H."/>
            <person name="Zhong X."/>
            <person name="Shi W."/>
            <person name="Liang X."/>
            <person name="Du D."/>
            <person name="Sun F."/>
            <person name="Xu Z."/>
            <person name="Hao R."/>
            <person name="Lv T."/>
            <person name="Lv Y."/>
            <person name="Zheng Z."/>
            <person name="Sun M."/>
            <person name="Luo L."/>
            <person name="Cai M."/>
            <person name="Gao Y."/>
            <person name="Wang J."/>
            <person name="Yin Y."/>
            <person name="Xu X."/>
            <person name="Cheng T."/>
            <person name="Wang J."/>
        </authorList>
    </citation>
    <scope>NUCLEOTIDE SEQUENCE [LARGE SCALE GENOMIC DNA]</scope>
</reference>
<dbReference type="GeneID" id="103320066"/>
<name>A0ABM0N5M6_PRUMU</name>
<evidence type="ECO:0000256" key="1">
    <source>
        <dbReference type="SAM" id="MobiDB-lite"/>
    </source>
</evidence>
<gene>
    <name evidence="3" type="primary">LOC103320066</name>
</gene>
<evidence type="ECO:0000313" key="3">
    <source>
        <dbReference type="RefSeq" id="XP_008219905.1"/>
    </source>
</evidence>
<feature type="region of interest" description="Disordered" evidence="1">
    <location>
        <begin position="44"/>
        <end position="69"/>
    </location>
</feature>
<dbReference type="PANTHER" id="PTHR13282:SF6">
    <property type="entry name" value="PROTEIN FAM32A"/>
    <property type="match status" value="1"/>
</dbReference>
<evidence type="ECO:0000313" key="2">
    <source>
        <dbReference type="Proteomes" id="UP000694861"/>
    </source>
</evidence>
<dbReference type="Proteomes" id="UP000694861">
    <property type="component" value="Linkage group LG2"/>
</dbReference>
<organism evidence="2 3">
    <name type="scientific">Prunus mume</name>
    <name type="common">Japanese apricot</name>
    <name type="synonym">Armeniaca mume</name>
    <dbReference type="NCBI Taxonomy" id="102107"/>
    <lineage>
        <taxon>Eukaryota</taxon>
        <taxon>Viridiplantae</taxon>
        <taxon>Streptophyta</taxon>
        <taxon>Embryophyta</taxon>
        <taxon>Tracheophyta</taxon>
        <taxon>Spermatophyta</taxon>
        <taxon>Magnoliopsida</taxon>
        <taxon>eudicotyledons</taxon>
        <taxon>Gunneridae</taxon>
        <taxon>Pentapetalae</taxon>
        <taxon>rosids</taxon>
        <taxon>fabids</taxon>
        <taxon>Rosales</taxon>
        <taxon>Rosaceae</taxon>
        <taxon>Amygdaloideae</taxon>
        <taxon>Amygdaleae</taxon>
        <taxon>Prunus</taxon>
    </lineage>
</organism>
<protein>
    <submittedName>
        <fullName evidence="3">Protein FAM32A-like</fullName>
    </submittedName>
</protein>
<reference evidence="3" key="2">
    <citation type="submission" date="2025-08" db="UniProtKB">
        <authorList>
            <consortium name="RefSeq"/>
        </authorList>
    </citation>
    <scope>IDENTIFICATION</scope>
</reference>
<proteinExistence type="predicted"/>
<sequence>MSAFDNVVVVGKLKLKGKPLAVKGGGVSKKNKKKRSNYYHQLSQASQGGEAVMMDDTENDGGRGQAGAYDDHLTPAERRYLQQTERIQLQKLAKMAKKSHRDRVQEFNHCLANLSEHYDIPKVGPANNIPFLLFCQFEILELHFDCLDLKKPFCVTTFFLEKIVYFSFVCCNTSHLFWIKQIFMF</sequence>
<dbReference type="RefSeq" id="XP_008219905.1">
    <property type="nucleotide sequence ID" value="XM_008221683.2"/>
</dbReference>
<dbReference type="Pfam" id="PF08555">
    <property type="entry name" value="FAM32A"/>
    <property type="match status" value="1"/>
</dbReference>
<accession>A0ABM0N5M6</accession>
<keyword evidence="2" id="KW-1185">Reference proteome</keyword>
<dbReference type="PANTHER" id="PTHR13282">
    <property type="entry name" value="PROTEIN FAM32A"/>
    <property type="match status" value="1"/>
</dbReference>
<dbReference type="InterPro" id="IPR013865">
    <property type="entry name" value="FAM32A"/>
</dbReference>